<dbReference type="Proteomes" id="UP001497457">
    <property type="component" value="Chromosome 5rd"/>
</dbReference>
<evidence type="ECO:0000259" key="3">
    <source>
        <dbReference type="PROSITE" id="PS50097"/>
    </source>
</evidence>
<organism evidence="5 6">
    <name type="scientific">Urochloa decumbens</name>
    <dbReference type="NCBI Taxonomy" id="240449"/>
    <lineage>
        <taxon>Eukaryota</taxon>
        <taxon>Viridiplantae</taxon>
        <taxon>Streptophyta</taxon>
        <taxon>Embryophyta</taxon>
        <taxon>Tracheophyta</taxon>
        <taxon>Spermatophyta</taxon>
        <taxon>Magnoliopsida</taxon>
        <taxon>Liliopsida</taxon>
        <taxon>Poales</taxon>
        <taxon>Poaceae</taxon>
        <taxon>PACMAD clade</taxon>
        <taxon>Panicoideae</taxon>
        <taxon>Panicodae</taxon>
        <taxon>Paniceae</taxon>
        <taxon>Melinidinae</taxon>
        <taxon>Urochloa</taxon>
    </lineage>
</organism>
<dbReference type="EMBL" id="OZ075115">
    <property type="protein sequence ID" value="CAL5070110.1"/>
    <property type="molecule type" value="Genomic_DNA"/>
</dbReference>
<evidence type="ECO:0000313" key="5">
    <source>
        <dbReference type="EMBL" id="CAL5070110.1"/>
    </source>
</evidence>
<keyword evidence="6" id="KW-1185">Reference proteome</keyword>
<dbReference type="InterPro" id="IPR002083">
    <property type="entry name" value="MATH/TRAF_dom"/>
</dbReference>
<dbReference type="InterPro" id="IPR045005">
    <property type="entry name" value="BPM1-6"/>
</dbReference>
<comment type="pathway">
    <text evidence="1">Protein modification; protein ubiquitination.</text>
</comment>
<dbReference type="PANTHER" id="PTHR26379">
    <property type="entry name" value="BTB/POZ AND MATH DOMAIN-CONTAINING PROTEIN 1"/>
    <property type="match status" value="1"/>
</dbReference>
<dbReference type="Gene3D" id="2.60.210.10">
    <property type="entry name" value="Apoptosis, Tumor Necrosis Factor Receptor Associated Protein 2, Chain A"/>
    <property type="match status" value="1"/>
</dbReference>
<dbReference type="InterPro" id="IPR056423">
    <property type="entry name" value="BACK_BPM_SPOP"/>
</dbReference>
<dbReference type="SUPFAM" id="SSF49599">
    <property type="entry name" value="TRAF domain-like"/>
    <property type="match status" value="2"/>
</dbReference>
<evidence type="ECO:0000256" key="1">
    <source>
        <dbReference type="ARBA" id="ARBA00004906"/>
    </source>
</evidence>
<evidence type="ECO:0000256" key="2">
    <source>
        <dbReference type="ARBA" id="ARBA00010846"/>
    </source>
</evidence>
<dbReference type="Gene3D" id="1.25.40.420">
    <property type="match status" value="1"/>
</dbReference>
<protein>
    <submittedName>
        <fullName evidence="5">Uncharacterized protein</fullName>
    </submittedName>
</protein>
<dbReference type="PANTHER" id="PTHR26379:SF488">
    <property type="entry name" value="OS04G0625400 PROTEIN"/>
    <property type="match status" value="1"/>
</dbReference>
<dbReference type="InterPro" id="IPR008974">
    <property type="entry name" value="TRAF-like"/>
</dbReference>
<dbReference type="Pfam" id="PF22486">
    <property type="entry name" value="MATH_2"/>
    <property type="match status" value="1"/>
</dbReference>
<dbReference type="CDD" id="cd18280">
    <property type="entry name" value="BTB_POZ_BPM_plant"/>
    <property type="match status" value="1"/>
</dbReference>
<feature type="domain" description="MATH" evidence="4">
    <location>
        <begin position="30"/>
        <end position="148"/>
    </location>
</feature>
<dbReference type="CDD" id="cd00121">
    <property type="entry name" value="MATH"/>
    <property type="match status" value="2"/>
</dbReference>
<dbReference type="InterPro" id="IPR011333">
    <property type="entry name" value="SKP1/BTB/POZ_sf"/>
</dbReference>
<dbReference type="AlphaFoldDB" id="A0ABC9F789"/>
<dbReference type="Pfam" id="PF00651">
    <property type="entry name" value="BTB"/>
    <property type="match status" value="2"/>
</dbReference>
<accession>A0ABC9F789</accession>
<gene>
    <name evidence="5" type="ORF">URODEC1_LOCUS102608</name>
</gene>
<dbReference type="PROSITE" id="PS50144">
    <property type="entry name" value="MATH"/>
    <property type="match status" value="1"/>
</dbReference>
<evidence type="ECO:0000259" key="4">
    <source>
        <dbReference type="PROSITE" id="PS50144"/>
    </source>
</evidence>
<sequence>MAENSTSADSHAHCRSGTTTSSRCVTESVNATHTFEVADFSLLDAMGVGKFVGSTTFIAGGCDWNINVYPDGNKTEDDGDYVSVFLCLCKKGATTGAVRVRCDLTVIKESRSEEAEVVNTVVIPEANLHQDLARMLKDGDSADVTIDVGGKLFPAHRCLLAARSPVFKAEFFGPMKKSPADHIKIDDVEPTIFKALLHFIYTDSVPECCSGTDDNVTLQHLLVAADQYGVDRLRITCEAMLCRGIDVLTDPRTQFTLSLLEKDGKVSELSTCSTTMLSKTLDSPGAFWGFDKFVEKSKLKPLLRLNGNRFTIRCVLTVIGESQSHDAVKTMVVPPSNMLQHFEQMLKDGKGMDVAFDVGGQLFHAHRCVLAARSPVFQAELFGPMKEKDTAPIKVDDMEPCVFEELLHFIYTDQMSDKYAAADKTVAMQQHLLVAADRYGLERLRLMCEVKLCRDIDVQTVAATLALADQHRCMRLKDACLAFVASGDVLANIRETDGFKHLLESCPLVTMDILDKIISSANPRASTSAVKL</sequence>
<proteinExistence type="inferred from homology"/>
<feature type="domain" description="BTB" evidence="3">
    <location>
        <begin position="142"/>
        <end position="205"/>
    </location>
</feature>
<reference evidence="6" key="1">
    <citation type="submission" date="2024-06" db="EMBL/GenBank/DDBJ databases">
        <authorList>
            <person name="Ryan C."/>
        </authorList>
    </citation>
    <scope>NUCLEOTIDE SEQUENCE [LARGE SCALE GENOMIC DNA]</scope>
</reference>
<dbReference type="InterPro" id="IPR000210">
    <property type="entry name" value="BTB/POZ_dom"/>
</dbReference>
<feature type="domain" description="BTB" evidence="3">
    <location>
        <begin position="352"/>
        <end position="419"/>
    </location>
</feature>
<evidence type="ECO:0000313" key="6">
    <source>
        <dbReference type="Proteomes" id="UP001497457"/>
    </source>
</evidence>
<dbReference type="SUPFAM" id="SSF54695">
    <property type="entry name" value="POZ domain"/>
    <property type="match status" value="2"/>
</dbReference>
<comment type="similarity">
    <text evidence="2">Belongs to the Tdpoz family.</text>
</comment>
<dbReference type="Gene3D" id="3.30.710.10">
    <property type="entry name" value="Potassium Channel Kv1.1, Chain A"/>
    <property type="match status" value="2"/>
</dbReference>
<dbReference type="Pfam" id="PF24570">
    <property type="entry name" value="BACK_BPM_SPOP"/>
    <property type="match status" value="1"/>
</dbReference>
<name>A0ABC9F789_9POAL</name>
<reference evidence="5 6" key="2">
    <citation type="submission" date="2024-10" db="EMBL/GenBank/DDBJ databases">
        <authorList>
            <person name="Ryan C."/>
        </authorList>
    </citation>
    <scope>NUCLEOTIDE SEQUENCE [LARGE SCALE GENOMIC DNA]</scope>
</reference>
<dbReference type="PROSITE" id="PS50097">
    <property type="entry name" value="BTB"/>
    <property type="match status" value="2"/>
</dbReference>
<dbReference type="SMART" id="SM00225">
    <property type="entry name" value="BTB"/>
    <property type="match status" value="2"/>
</dbReference>